<gene>
    <name evidence="2" type="ORF">ACFP1K_12450</name>
</gene>
<dbReference type="PROSITE" id="PS50995">
    <property type="entry name" value="HTH_MARR_2"/>
    <property type="match status" value="1"/>
</dbReference>
<keyword evidence="3" id="KW-1185">Reference proteome</keyword>
<sequence length="152" mass="16987">MATGTEQALLPLTPDEEALLRSLRQVMFALPRALDTDLVREQRITLAEYTTLMHLSEAPRNMLRMSELAAANDVSLSGMTRLVTRLEERGLVKRTKCAEDARGWNAALTDAGLTRLREAWPTHLASVRRHIFTHLEGFDLARLATALSTFAT</sequence>
<dbReference type="RefSeq" id="WP_380751004.1">
    <property type="nucleotide sequence ID" value="NZ_JBHSRF010000013.1"/>
</dbReference>
<dbReference type="PANTHER" id="PTHR33164">
    <property type="entry name" value="TRANSCRIPTIONAL REGULATOR, MARR FAMILY"/>
    <property type="match status" value="1"/>
</dbReference>
<evidence type="ECO:0000259" key="1">
    <source>
        <dbReference type="PROSITE" id="PS50995"/>
    </source>
</evidence>
<dbReference type="PANTHER" id="PTHR33164:SF99">
    <property type="entry name" value="MARR FAMILY REGULATORY PROTEIN"/>
    <property type="match status" value="1"/>
</dbReference>
<dbReference type="SUPFAM" id="SSF46785">
    <property type="entry name" value="Winged helix' DNA-binding domain"/>
    <property type="match status" value="1"/>
</dbReference>
<organism evidence="2 3">
    <name type="scientific">Sphaerisporangium aureirubrum</name>
    <dbReference type="NCBI Taxonomy" id="1544736"/>
    <lineage>
        <taxon>Bacteria</taxon>
        <taxon>Bacillati</taxon>
        <taxon>Actinomycetota</taxon>
        <taxon>Actinomycetes</taxon>
        <taxon>Streptosporangiales</taxon>
        <taxon>Streptosporangiaceae</taxon>
        <taxon>Sphaerisporangium</taxon>
    </lineage>
</organism>
<dbReference type="SMART" id="SM00347">
    <property type="entry name" value="HTH_MARR"/>
    <property type="match status" value="1"/>
</dbReference>
<name>A0ABW1NFS5_9ACTN</name>
<dbReference type="EMBL" id="JBHSRF010000013">
    <property type="protein sequence ID" value="MFC6081971.1"/>
    <property type="molecule type" value="Genomic_DNA"/>
</dbReference>
<feature type="domain" description="HTH marR-type" evidence="1">
    <location>
        <begin position="16"/>
        <end position="152"/>
    </location>
</feature>
<comment type="caution">
    <text evidence="2">The sequence shown here is derived from an EMBL/GenBank/DDBJ whole genome shotgun (WGS) entry which is preliminary data.</text>
</comment>
<proteinExistence type="predicted"/>
<dbReference type="PRINTS" id="PR00598">
    <property type="entry name" value="HTHMARR"/>
</dbReference>
<protein>
    <submittedName>
        <fullName evidence="2">MarR family winged helix-turn-helix transcriptional regulator</fullName>
    </submittedName>
</protein>
<dbReference type="Proteomes" id="UP001596137">
    <property type="component" value="Unassembled WGS sequence"/>
</dbReference>
<dbReference type="InterPro" id="IPR036388">
    <property type="entry name" value="WH-like_DNA-bd_sf"/>
</dbReference>
<evidence type="ECO:0000313" key="3">
    <source>
        <dbReference type="Proteomes" id="UP001596137"/>
    </source>
</evidence>
<dbReference type="InterPro" id="IPR036390">
    <property type="entry name" value="WH_DNA-bd_sf"/>
</dbReference>
<dbReference type="Gene3D" id="1.10.10.10">
    <property type="entry name" value="Winged helix-like DNA-binding domain superfamily/Winged helix DNA-binding domain"/>
    <property type="match status" value="1"/>
</dbReference>
<dbReference type="Pfam" id="PF12802">
    <property type="entry name" value="MarR_2"/>
    <property type="match status" value="1"/>
</dbReference>
<dbReference type="InterPro" id="IPR039422">
    <property type="entry name" value="MarR/SlyA-like"/>
</dbReference>
<evidence type="ECO:0000313" key="2">
    <source>
        <dbReference type="EMBL" id="MFC6081971.1"/>
    </source>
</evidence>
<accession>A0ABW1NFS5</accession>
<dbReference type="InterPro" id="IPR000835">
    <property type="entry name" value="HTH_MarR-typ"/>
</dbReference>
<reference evidence="3" key="1">
    <citation type="journal article" date="2019" name="Int. J. Syst. Evol. Microbiol.">
        <title>The Global Catalogue of Microorganisms (GCM) 10K type strain sequencing project: providing services to taxonomists for standard genome sequencing and annotation.</title>
        <authorList>
            <consortium name="The Broad Institute Genomics Platform"/>
            <consortium name="The Broad Institute Genome Sequencing Center for Infectious Disease"/>
            <person name="Wu L."/>
            <person name="Ma J."/>
        </authorList>
    </citation>
    <scope>NUCLEOTIDE SEQUENCE [LARGE SCALE GENOMIC DNA]</scope>
    <source>
        <strain evidence="3">JCM 30346</strain>
    </source>
</reference>